<evidence type="ECO:0000313" key="3">
    <source>
        <dbReference type="Proteomes" id="UP000217895"/>
    </source>
</evidence>
<dbReference type="AlphaFoldDB" id="A0A1Z4JQF0"/>
<gene>
    <name evidence="2" type="ORF">NIES2135_57580</name>
</gene>
<sequence>MSKRHWMMSAATGTALLLTSCATNRTNTQSTPPTPQAFPQPVVPAKSLTLPPVKIAGMIPTTNSKLPRMPVAVGSNRDPFAAPQMPTDLRATIKPAPTKTIAAKSSTISTSPAVALPQPQPIRLTSTPMPPLSVGTLPTVQPALPVIPPPPISRPNLADAIVLSGVIQTGSNISAIVQDTDGTSRYVQVGERLAGGEVTVKRINLNPAGTPSIVFLENGKEWVKSVGSSESSIAL</sequence>
<keyword evidence="3" id="KW-1185">Reference proteome</keyword>
<reference evidence="2 3" key="1">
    <citation type="submission" date="2017-06" db="EMBL/GenBank/DDBJ databases">
        <title>Genome sequencing of cyanobaciteial culture collection at National Institute for Environmental Studies (NIES).</title>
        <authorList>
            <person name="Hirose Y."/>
            <person name="Shimura Y."/>
            <person name="Fujisawa T."/>
            <person name="Nakamura Y."/>
            <person name="Kawachi M."/>
        </authorList>
    </citation>
    <scope>NUCLEOTIDE SEQUENCE [LARGE SCALE GENOMIC DNA]</scope>
    <source>
        <strain evidence="2 3">NIES-2135</strain>
    </source>
</reference>
<name>A0A1Z4JQF0_LEPBY</name>
<accession>A0A1Z4JQF0</accession>
<feature type="chain" id="PRO_5012961359" evidence="1">
    <location>
        <begin position="25"/>
        <end position="235"/>
    </location>
</feature>
<evidence type="ECO:0000313" key="2">
    <source>
        <dbReference type="EMBL" id="BAY58883.1"/>
    </source>
</evidence>
<keyword evidence="1" id="KW-0732">Signal</keyword>
<dbReference type="Proteomes" id="UP000217895">
    <property type="component" value="Chromosome"/>
</dbReference>
<dbReference type="EMBL" id="AP018203">
    <property type="protein sequence ID" value="BAY58883.1"/>
    <property type="molecule type" value="Genomic_DNA"/>
</dbReference>
<feature type="signal peptide" evidence="1">
    <location>
        <begin position="1"/>
        <end position="24"/>
    </location>
</feature>
<proteinExistence type="predicted"/>
<protein>
    <submittedName>
        <fullName evidence="2">Uncharacterized protein</fullName>
    </submittedName>
</protein>
<organism evidence="2 3">
    <name type="scientific">Leptolyngbya boryana NIES-2135</name>
    <dbReference type="NCBI Taxonomy" id="1973484"/>
    <lineage>
        <taxon>Bacteria</taxon>
        <taxon>Bacillati</taxon>
        <taxon>Cyanobacteriota</taxon>
        <taxon>Cyanophyceae</taxon>
        <taxon>Leptolyngbyales</taxon>
        <taxon>Leptolyngbyaceae</taxon>
        <taxon>Leptolyngbya group</taxon>
        <taxon>Leptolyngbya</taxon>
    </lineage>
</organism>
<evidence type="ECO:0000256" key="1">
    <source>
        <dbReference type="SAM" id="SignalP"/>
    </source>
</evidence>
<dbReference type="PROSITE" id="PS51257">
    <property type="entry name" value="PROKAR_LIPOPROTEIN"/>
    <property type="match status" value="1"/>
</dbReference>